<name>A0A0R1UFN7_9LACO</name>
<gene>
    <name evidence="2" type="ORF">FC21_GL000418</name>
</gene>
<keyword evidence="1" id="KW-0472">Membrane</keyword>
<protein>
    <submittedName>
        <fullName evidence="2">Uncharacterized protein</fullName>
    </submittedName>
</protein>
<proteinExistence type="predicted"/>
<comment type="caution">
    <text evidence="2">The sequence shown here is derived from an EMBL/GenBank/DDBJ whole genome shotgun (WGS) entry which is preliminary data.</text>
</comment>
<dbReference type="Proteomes" id="UP000051084">
    <property type="component" value="Unassembled WGS sequence"/>
</dbReference>
<reference evidence="2 3" key="1">
    <citation type="journal article" date="2015" name="Genome Announc.">
        <title>Expanding the biotechnology potential of lactobacilli through comparative genomics of 213 strains and associated genera.</title>
        <authorList>
            <person name="Sun Z."/>
            <person name="Harris H.M."/>
            <person name="McCann A."/>
            <person name="Guo C."/>
            <person name="Argimon S."/>
            <person name="Zhang W."/>
            <person name="Yang X."/>
            <person name="Jeffery I.B."/>
            <person name="Cooney J.C."/>
            <person name="Kagawa T.F."/>
            <person name="Liu W."/>
            <person name="Song Y."/>
            <person name="Salvetti E."/>
            <person name="Wrobel A."/>
            <person name="Rasinkangas P."/>
            <person name="Parkhill J."/>
            <person name="Rea M.C."/>
            <person name="O'Sullivan O."/>
            <person name="Ritari J."/>
            <person name="Douillard F.P."/>
            <person name="Paul Ross R."/>
            <person name="Yang R."/>
            <person name="Briner A.E."/>
            <person name="Felis G.E."/>
            <person name="de Vos W.M."/>
            <person name="Barrangou R."/>
            <person name="Klaenhammer T.R."/>
            <person name="Caufield P.W."/>
            <person name="Cui Y."/>
            <person name="Zhang H."/>
            <person name="O'Toole P.W."/>
        </authorList>
    </citation>
    <scope>NUCLEOTIDE SEQUENCE [LARGE SCALE GENOMIC DNA]</scope>
    <source>
        <strain evidence="2 3">DSM 18793</strain>
    </source>
</reference>
<evidence type="ECO:0000256" key="1">
    <source>
        <dbReference type="SAM" id="Phobius"/>
    </source>
</evidence>
<feature type="transmembrane region" description="Helical" evidence="1">
    <location>
        <begin position="106"/>
        <end position="137"/>
    </location>
</feature>
<keyword evidence="1" id="KW-1133">Transmembrane helix</keyword>
<feature type="transmembrane region" description="Helical" evidence="1">
    <location>
        <begin position="149"/>
        <end position="168"/>
    </location>
</feature>
<dbReference type="PATRIC" id="fig|1423742.4.peg.434"/>
<dbReference type="RefSeq" id="WP_054653225.1">
    <property type="nucleotide sequence ID" value="NZ_AZGC01000059.1"/>
</dbReference>
<feature type="transmembrane region" description="Helical" evidence="1">
    <location>
        <begin position="24"/>
        <end position="46"/>
    </location>
</feature>
<keyword evidence="1" id="KW-0812">Transmembrane</keyword>
<accession>A0A0R1UFN7</accession>
<organism evidence="2 3">
    <name type="scientific">Limosilactobacillus equigenerosi DSM 18793 = JCM 14505</name>
    <dbReference type="NCBI Taxonomy" id="1423742"/>
    <lineage>
        <taxon>Bacteria</taxon>
        <taxon>Bacillati</taxon>
        <taxon>Bacillota</taxon>
        <taxon>Bacilli</taxon>
        <taxon>Lactobacillales</taxon>
        <taxon>Lactobacillaceae</taxon>
        <taxon>Limosilactobacillus</taxon>
    </lineage>
</organism>
<sequence length="196" mass="22986">MIIYISPILIMWIMLVLIYKNDKLIPLFTVLNILYALWSVMVGTFMKYDYNLDQVVSKGNVDLFECLIDVGYMLCLAIPQVVVVILKMKQKYKKDRRKFKTVKDEFLWTLTTRATGYVLFILLGFLAMEILFPLMVFVRNIKLVFIKEIIAILYVVIVMFGIPALYIIKLDAITNHLDQWLWKKYGNHSETLGNNK</sequence>
<feature type="transmembrane region" description="Helical" evidence="1">
    <location>
        <begin position="66"/>
        <end position="86"/>
    </location>
</feature>
<evidence type="ECO:0000313" key="3">
    <source>
        <dbReference type="Proteomes" id="UP000051084"/>
    </source>
</evidence>
<dbReference type="AlphaFoldDB" id="A0A0R1UFN7"/>
<dbReference type="EMBL" id="AZGC01000059">
    <property type="protein sequence ID" value="KRL92183.1"/>
    <property type="molecule type" value="Genomic_DNA"/>
</dbReference>
<keyword evidence="3" id="KW-1185">Reference proteome</keyword>
<evidence type="ECO:0000313" key="2">
    <source>
        <dbReference type="EMBL" id="KRL92183.1"/>
    </source>
</evidence>
<dbReference type="STRING" id="417373.GCA_001570685_00853"/>